<dbReference type="Pfam" id="PF13770">
    <property type="entry name" value="DUF4169"/>
    <property type="match status" value="1"/>
</dbReference>
<dbReference type="EMBL" id="JAGIYZ010000007">
    <property type="protein sequence ID" value="MBP0464086.1"/>
    <property type="molecule type" value="Genomic_DNA"/>
</dbReference>
<dbReference type="InterPro" id="IPR025227">
    <property type="entry name" value="DUF4169"/>
</dbReference>
<evidence type="ECO:0000313" key="2">
    <source>
        <dbReference type="EMBL" id="MBP0464086.1"/>
    </source>
</evidence>
<sequence length="58" mass="6285">MAEIVNLNKARKAKARTEDAAAAAANRAKHGRTKAEKANDARAEARRKALLDGAKREE</sequence>
<dbReference type="Proteomes" id="UP000680815">
    <property type="component" value="Unassembled WGS sequence"/>
</dbReference>
<evidence type="ECO:0000313" key="3">
    <source>
        <dbReference type="Proteomes" id="UP000680815"/>
    </source>
</evidence>
<proteinExistence type="predicted"/>
<name>A0ABS4ARW2_9PROT</name>
<accession>A0ABS4ARW2</accession>
<reference evidence="2 3" key="1">
    <citation type="submission" date="2021-03" db="EMBL/GenBank/DDBJ databases">
        <authorList>
            <person name="So Y."/>
        </authorList>
    </citation>
    <scope>NUCLEOTIDE SEQUENCE [LARGE SCALE GENOMIC DNA]</scope>
    <source>
        <strain evidence="2 3">PWR1</strain>
    </source>
</reference>
<dbReference type="RefSeq" id="WP_209351460.1">
    <property type="nucleotide sequence ID" value="NZ_JAGIYZ010000007.1"/>
</dbReference>
<feature type="region of interest" description="Disordered" evidence="1">
    <location>
        <begin position="1"/>
        <end position="58"/>
    </location>
</feature>
<evidence type="ECO:0000256" key="1">
    <source>
        <dbReference type="SAM" id="MobiDB-lite"/>
    </source>
</evidence>
<keyword evidence="3" id="KW-1185">Reference proteome</keyword>
<gene>
    <name evidence="2" type="ORF">J5Y09_09205</name>
</gene>
<protein>
    <submittedName>
        <fullName evidence="2">DUF4169 family protein</fullName>
    </submittedName>
</protein>
<comment type="caution">
    <text evidence="2">The sequence shown here is derived from an EMBL/GenBank/DDBJ whole genome shotgun (WGS) entry which is preliminary data.</text>
</comment>
<feature type="compositionally biased region" description="Basic and acidic residues" evidence="1">
    <location>
        <begin position="33"/>
        <end position="58"/>
    </location>
</feature>
<organism evidence="2 3">
    <name type="scientific">Roseomonas nitratireducens</name>
    <dbReference type="NCBI Taxonomy" id="2820810"/>
    <lineage>
        <taxon>Bacteria</taxon>
        <taxon>Pseudomonadati</taxon>
        <taxon>Pseudomonadota</taxon>
        <taxon>Alphaproteobacteria</taxon>
        <taxon>Acetobacterales</taxon>
        <taxon>Roseomonadaceae</taxon>
        <taxon>Roseomonas</taxon>
    </lineage>
</organism>